<dbReference type="GO" id="GO:0005783">
    <property type="term" value="C:endoplasmic reticulum"/>
    <property type="evidence" value="ECO:0007669"/>
    <property type="project" value="TreeGrafter"/>
</dbReference>
<dbReference type="InterPro" id="IPR051019">
    <property type="entry name" value="VLCFA-Steroid_DH"/>
</dbReference>
<feature type="non-terminal residue" evidence="4">
    <location>
        <position position="1"/>
    </location>
</feature>
<keyword evidence="2" id="KW-0521">NADP</keyword>
<dbReference type="EMBL" id="CAJVCH010069232">
    <property type="protein sequence ID" value="CAG7720283.1"/>
    <property type="molecule type" value="Genomic_DNA"/>
</dbReference>
<dbReference type="OrthoDB" id="5545019at2759"/>
<dbReference type="PIRSF" id="PIRSF000126">
    <property type="entry name" value="11-beta-HSD1"/>
    <property type="match status" value="1"/>
</dbReference>
<comment type="similarity">
    <text evidence="1">Belongs to the short-chain dehydrogenases/reductases (SDR) family.</text>
</comment>
<dbReference type="PANTHER" id="PTHR43899:SF13">
    <property type="entry name" value="RH59310P"/>
    <property type="match status" value="1"/>
</dbReference>
<accession>A0A8J2JHC8</accession>
<dbReference type="AlphaFoldDB" id="A0A8J2JHC8"/>
<keyword evidence="3" id="KW-0560">Oxidoreductase</keyword>
<evidence type="ECO:0000313" key="4">
    <source>
        <dbReference type="EMBL" id="CAG7720283.1"/>
    </source>
</evidence>
<dbReference type="Pfam" id="PF00106">
    <property type="entry name" value="adh_short"/>
    <property type="match status" value="1"/>
</dbReference>
<evidence type="ECO:0000256" key="3">
    <source>
        <dbReference type="ARBA" id="ARBA00023002"/>
    </source>
</evidence>
<sequence>ITGASEGIGKAFAEELASRGLNVVLISRTRSKLNAVAHEIESRFGTQVKVIAIDFTDGVSVYDTIQEEIQGLEIGTLVNNVGMMTEGPEYFLKSESLGAKGFPDDLLLCNVFAVTKITHMILPQMVLRQKGVIINVSSLLGIVPTPCMAVYSATKAYIDFFTQSLTAEYEKQGVVIQSLLPGFVYTKMIRAKKSSFAAPTPATFVLRALNTVGLEDRTSAYWMHRLAKRGTEIISFFFPEILIRASLTLFDSMRESWEG</sequence>
<dbReference type="GO" id="GO:0016491">
    <property type="term" value="F:oxidoreductase activity"/>
    <property type="evidence" value="ECO:0007669"/>
    <property type="project" value="UniProtKB-KW"/>
</dbReference>
<dbReference type="Proteomes" id="UP000708208">
    <property type="component" value="Unassembled WGS sequence"/>
</dbReference>
<dbReference type="CDD" id="cd05356">
    <property type="entry name" value="17beta-HSD1_like_SDR_c"/>
    <property type="match status" value="1"/>
</dbReference>
<comment type="caution">
    <text evidence="4">The sequence shown here is derived from an EMBL/GenBank/DDBJ whole genome shotgun (WGS) entry which is preliminary data.</text>
</comment>
<evidence type="ECO:0000256" key="1">
    <source>
        <dbReference type="ARBA" id="ARBA00006484"/>
    </source>
</evidence>
<evidence type="ECO:0000313" key="5">
    <source>
        <dbReference type="Proteomes" id="UP000708208"/>
    </source>
</evidence>
<organism evidence="4 5">
    <name type="scientific">Allacma fusca</name>
    <dbReference type="NCBI Taxonomy" id="39272"/>
    <lineage>
        <taxon>Eukaryota</taxon>
        <taxon>Metazoa</taxon>
        <taxon>Ecdysozoa</taxon>
        <taxon>Arthropoda</taxon>
        <taxon>Hexapoda</taxon>
        <taxon>Collembola</taxon>
        <taxon>Symphypleona</taxon>
        <taxon>Sminthuridae</taxon>
        <taxon>Allacma</taxon>
    </lineage>
</organism>
<evidence type="ECO:0000256" key="2">
    <source>
        <dbReference type="ARBA" id="ARBA00022857"/>
    </source>
</evidence>
<reference evidence="4" key="1">
    <citation type="submission" date="2021-06" db="EMBL/GenBank/DDBJ databases">
        <authorList>
            <person name="Hodson N. C."/>
            <person name="Mongue J. A."/>
            <person name="Jaron S. K."/>
        </authorList>
    </citation>
    <scope>NUCLEOTIDE SEQUENCE</scope>
</reference>
<dbReference type="FunFam" id="3.40.50.720:FF:000137">
    <property type="entry name" value="Hydroxysteroid (17-beta) dehydrogenase 3"/>
    <property type="match status" value="1"/>
</dbReference>
<proteinExistence type="inferred from homology"/>
<name>A0A8J2JHC8_9HEXA</name>
<protein>
    <submittedName>
        <fullName evidence="4">Uncharacterized protein</fullName>
    </submittedName>
</protein>
<dbReference type="InterPro" id="IPR002347">
    <property type="entry name" value="SDR_fam"/>
</dbReference>
<dbReference type="PANTHER" id="PTHR43899">
    <property type="entry name" value="RH59310P"/>
    <property type="match status" value="1"/>
</dbReference>
<gene>
    <name evidence="4" type="ORF">AFUS01_LOCUS9569</name>
</gene>
<keyword evidence="5" id="KW-1185">Reference proteome</keyword>